<evidence type="ECO:0000256" key="1">
    <source>
        <dbReference type="SAM" id="MobiDB-lite"/>
    </source>
</evidence>
<feature type="compositionally biased region" description="Polar residues" evidence="1">
    <location>
        <begin position="50"/>
        <end position="61"/>
    </location>
</feature>
<gene>
    <name evidence="2" type="ORF">HMPREF1541_00894</name>
</gene>
<feature type="compositionally biased region" description="Polar residues" evidence="1">
    <location>
        <begin position="373"/>
        <end position="385"/>
    </location>
</feature>
<feature type="compositionally biased region" description="Polar residues" evidence="1">
    <location>
        <begin position="274"/>
        <end position="297"/>
    </location>
</feature>
<dbReference type="VEuPathDB" id="FungiDB:HMPREF1541_00894"/>
<feature type="region of interest" description="Disordered" evidence="1">
    <location>
        <begin position="607"/>
        <end position="633"/>
    </location>
</feature>
<evidence type="ECO:0000313" key="3">
    <source>
        <dbReference type="Proteomes" id="UP000030752"/>
    </source>
</evidence>
<feature type="region of interest" description="Disordered" evidence="1">
    <location>
        <begin position="213"/>
        <end position="543"/>
    </location>
</feature>
<dbReference type="OrthoDB" id="4507572at2759"/>
<dbReference type="AlphaFoldDB" id="W2SDC6"/>
<dbReference type="PANTHER" id="PTHR42023">
    <property type="entry name" value="BHLH DOMAIN-CONTAINING PROTEIN"/>
    <property type="match status" value="1"/>
</dbReference>
<reference evidence="2 3" key="1">
    <citation type="submission" date="2013-03" db="EMBL/GenBank/DDBJ databases">
        <title>The Genome Sequence of Phialophora europaea CBS 101466.</title>
        <authorList>
            <consortium name="The Broad Institute Genomics Platform"/>
            <person name="Cuomo C."/>
            <person name="de Hoog S."/>
            <person name="Gorbushina A."/>
            <person name="Walker B."/>
            <person name="Young S.K."/>
            <person name="Zeng Q."/>
            <person name="Gargeya S."/>
            <person name="Fitzgerald M."/>
            <person name="Haas B."/>
            <person name="Abouelleil A."/>
            <person name="Allen A.W."/>
            <person name="Alvarado L."/>
            <person name="Arachchi H.M."/>
            <person name="Berlin A.M."/>
            <person name="Chapman S.B."/>
            <person name="Gainer-Dewar J."/>
            <person name="Goldberg J."/>
            <person name="Griggs A."/>
            <person name="Gujja S."/>
            <person name="Hansen M."/>
            <person name="Howarth C."/>
            <person name="Imamovic A."/>
            <person name="Ireland A."/>
            <person name="Larimer J."/>
            <person name="McCowan C."/>
            <person name="Murphy C."/>
            <person name="Pearson M."/>
            <person name="Poon T.W."/>
            <person name="Priest M."/>
            <person name="Roberts A."/>
            <person name="Saif S."/>
            <person name="Shea T."/>
            <person name="Sisk P."/>
            <person name="Sykes S."/>
            <person name="Wortman J."/>
            <person name="Nusbaum C."/>
            <person name="Birren B."/>
        </authorList>
    </citation>
    <scope>NUCLEOTIDE SEQUENCE [LARGE SCALE GENOMIC DNA]</scope>
    <source>
        <strain evidence="2 3">CBS 101466</strain>
    </source>
</reference>
<feature type="compositionally biased region" description="Polar residues" evidence="1">
    <location>
        <begin position="437"/>
        <end position="455"/>
    </location>
</feature>
<proteinExistence type="predicted"/>
<feature type="compositionally biased region" description="Low complexity" evidence="1">
    <location>
        <begin position="481"/>
        <end position="492"/>
    </location>
</feature>
<evidence type="ECO:0000313" key="2">
    <source>
        <dbReference type="EMBL" id="ETN46707.1"/>
    </source>
</evidence>
<feature type="compositionally biased region" description="Polar residues" evidence="1">
    <location>
        <begin position="621"/>
        <end position="633"/>
    </location>
</feature>
<dbReference type="EMBL" id="KB822711">
    <property type="protein sequence ID" value="ETN46707.1"/>
    <property type="molecule type" value="Genomic_DNA"/>
</dbReference>
<sequence length="633" mass="70699">MSYDEYYDDEDRYLETIHEVESIKSRRESVAHPPSALPELPFRAVPPMGQSGSRIPSSVYSNEHHQRDSRIASSLYSQPSPTYPLDHVRGTESGRDEPAPDEVSPMSTPRSTPNHVGSDSDAISPLEGSFPTESRAPLPERGFKSHIPRPVSTTERQTPPSQRKKKDETKWDEYSGEPTVENTGKRGSVHLESLEMQFPQLKERTKQILAGLRDRDATNKQPVWGKAPPPVEDSLDGPVLQKVPWKGASGREATVDPVRNTPAARKGPLHIPQRNVSQSNPVADQARAQTQSSQHTTCPIPRKQEPVRDPSPVEVSTPKADPSIRMIPSQESVKPIAPLKLKTQRIKSQTDPGSDPSLQSPFQSPPQQPHQTYGRSQTYETNQVYESPVPDRAAQMKQGAYTEAPSTPVQNPSAPLPSNSIKFNQDLRPPHQDETSRFSSTTYATTANESPTSMHPVTESSPVPPMPPMPQPITIRKRPVSTSQTMSSPYSSGEARFSNASLVSRKPVADRNRSSSMATIQSNKAKDLPPTPQEMEAGDKITSLEARQSHLYTRKRNNNRVRAELADSLKRNAITYDFYKRKEVENRIKELESEMQEIHQEEHDVGVQLHRAQKKRDKNNPEQTSLWISRVTA</sequence>
<keyword evidence="3" id="KW-1185">Reference proteome</keyword>
<dbReference type="Proteomes" id="UP000030752">
    <property type="component" value="Unassembled WGS sequence"/>
</dbReference>
<dbReference type="HOGENOM" id="CLU_027720_0_0_1"/>
<dbReference type="STRING" id="1220924.W2SDC6"/>
<dbReference type="GeneID" id="19968233"/>
<feature type="compositionally biased region" description="Polar residues" evidence="1">
    <location>
        <begin position="151"/>
        <end position="161"/>
    </location>
</feature>
<feature type="compositionally biased region" description="Polar residues" evidence="1">
    <location>
        <begin position="514"/>
        <end position="523"/>
    </location>
</feature>
<feature type="compositionally biased region" description="Polar residues" evidence="1">
    <location>
        <begin position="404"/>
        <end position="423"/>
    </location>
</feature>
<feature type="compositionally biased region" description="Polar residues" evidence="1">
    <location>
        <begin position="105"/>
        <end position="117"/>
    </location>
</feature>
<name>W2SDC6_CYPE1</name>
<accession>W2SDC6</accession>
<feature type="region of interest" description="Disordered" evidence="1">
    <location>
        <begin position="24"/>
        <end position="187"/>
    </location>
</feature>
<feature type="compositionally biased region" description="Basic and acidic residues" evidence="1">
    <location>
        <begin position="86"/>
        <end position="98"/>
    </location>
</feature>
<dbReference type="eggNOG" id="ENOG502SU6X">
    <property type="taxonomic scope" value="Eukaryota"/>
</dbReference>
<organism evidence="2 3">
    <name type="scientific">Cyphellophora europaea (strain CBS 101466)</name>
    <name type="common">Phialophora europaea</name>
    <dbReference type="NCBI Taxonomy" id="1220924"/>
    <lineage>
        <taxon>Eukaryota</taxon>
        <taxon>Fungi</taxon>
        <taxon>Dikarya</taxon>
        <taxon>Ascomycota</taxon>
        <taxon>Pezizomycotina</taxon>
        <taxon>Eurotiomycetes</taxon>
        <taxon>Chaetothyriomycetidae</taxon>
        <taxon>Chaetothyriales</taxon>
        <taxon>Cyphellophoraceae</taxon>
        <taxon>Cyphellophora</taxon>
    </lineage>
</organism>
<dbReference type="InParanoid" id="W2SDC6"/>
<feature type="compositionally biased region" description="Pro residues" evidence="1">
    <location>
        <begin position="462"/>
        <end position="471"/>
    </location>
</feature>
<feature type="compositionally biased region" description="Polar residues" evidence="1">
    <location>
        <begin position="71"/>
        <end position="80"/>
    </location>
</feature>
<dbReference type="RefSeq" id="XP_008711419.1">
    <property type="nucleotide sequence ID" value="XM_008713197.1"/>
</dbReference>
<dbReference type="PANTHER" id="PTHR42023:SF1">
    <property type="entry name" value="BHLH DOMAIN-CONTAINING PROTEIN"/>
    <property type="match status" value="1"/>
</dbReference>
<protein>
    <submittedName>
        <fullName evidence="2">Uncharacterized protein</fullName>
    </submittedName>
</protein>